<dbReference type="PIRSF" id="PIRSF005639">
    <property type="entry name" value="Glut_amidoT_SNO"/>
    <property type="match status" value="1"/>
</dbReference>
<keyword evidence="3 7" id="KW-0663">Pyridoxal phosphate</keyword>
<dbReference type="PROSITE" id="PS01236">
    <property type="entry name" value="PDXT_SNO_1"/>
    <property type="match status" value="1"/>
</dbReference>
<dbReference type="EMBL" id="JAFBBK010000001">
    <property type="protein sequence ID" value="MBM7414740.1"/>
    <property type="molecule type" value="Genomic_DNA"/>
</dbReference>
<comment type="caution">
    <text evidence="8">The sequence shown here is derived from an EMBL/GenBank/DDBJ whole genome shotgun (WGS) entry which is preliminary data.</text>
</comment>
<dbReference type="Pfam" id="PF01174">
    <property type="entry name" value="SNO"/>
    <property type="match status" value="1"/>
</dbReference>
<comment type="catalytic activity">
    <reaction evidence="6 7">
        <text>L-glutamine + H2O = L-glutamate + NH4(+)</text>
        <dbReference type="Rhea" id="RHEA:15889"/>
        <dbReference type="ChEBI" id="CHEBI:15377"/>
        <dbReference type="ChEBI" id="CHEBI:28938"/>
        <dbReference type="ChEBI" id="CHEBI:29985"/>
        <dbReference type="ChEBI" id="CHEBI:58359"/>
        <dbReference type="EC" id="3.5.1.2"/>
    </reaction>
</comment>
<dbReference type="InterPro" id="IPR029062">
    <property type="entry name" value="Class_I_gatase-like"/>
</dbReference>
<name>A0ABS2KSX0_9NOCA</name>
<evidence type="ECO:0000256" key="6">
    <source>
        <dbReference type="ARBA" id="ARBA00049534"/>
    </source>
</evidence>
<evidence type="ECO:0000256" key="5">
    <source>
        <dbReference type="ARBA" id="ARBA00023239"/>
    </source>
</evidence>
<evidence type="ECO:0000256" key="4">
    <source>
        <dbReference type="ARBA" id="ARBA00022962"/>
    </source>
</evidence>
<protein>
    <recommendedName>
        <fullName evidence="7">Pyridoxal 5'-phosphate synthase subunit PdxT</fullName>
        <ecNumber evidence="7">4.3.3.6</ecNumber>
    </recommendedName>
    <alternativeName>
        <fullName evidence="7">Pdx2</fullName>
    </alternativeName>
    <alternativeName>
        <fullName evidence="7">Pyridoxal 5'-phosphate synthase glutaminase subunit</fullName>
        <ecNumber evidence="7">3.5.1.2</ecNumber>
    </alternativeName>
</protein>
<comment type="subunit">
    <text evidence="7">In the presence of PdxS, forms a dodecamer of heterodimers. Only shows activity in the heterodimer.</text>
</comment>
<dbReference type="PROSITE" id="PS51273">
    <property type="entry name" value="GATASE_TYPE_1"/>
    <property type="match status" value="1"/>
</dbReference>
<comment type="pathway">
    <text evidence="7">Cofactor biosynthesis; pyridoxal 5'-phosphate biosynthesis.</text>
</comment>
<keyword evidence="4 7" id="KW-0315">Glutamine amidotransferase</keyword>
<dbReference type="PROSITE" id="PS51274">
    <property type="entry name" value="GATASE_COBBQ"/>
    <property type="match status" value="1"/>
</dbReference>
<feature type="active site" description="Nucleophile" evidence="7">
    <location>
        <position position="81"/>
    </location>
</feature>
<dbReference type="CDD" id="cd01749">
    <property type="entry name" value="GATase1_PB"/>
    <property type="match status" value="1"/>
</dbReference>
<dbReference type="InterPro" id="IPR021196">
    <property type="entry name" value="PdxT/SNO_CS"/>
</dbReference>
<keyword evidence="5 7" id="KW-0456">Lyase</keyword>
<dbReference type="Gene3D" id="3.40.50.880">
    <property type="match status" value="1"/>
</dbReference>
<feature type="active site" description="Charge relay system" evidence="7">
    <location>
        <position position="182"/>
    </location>
</feature>
<reference evidence="8 9" key="1">
    <citation type="submission" date="2021-01" db="EMBL/GenBank/DDBJ databases">
        <title>Genomics of switchgrass bacterial isolates.</title>
        <authorList>
            <person name="Shade A."/>
        </authorList>
    </citation>
    <scope>NUCLEOTIDE SEQUENCE [LARGE SCALE GENOMIC DNA]</scope>
    <source>
        <strain evidence="8 9">PvP111</strain>
    </source>
</reference>
<organism evidence="8 9">
    <name type="scientific">Rhodococcoides corynebacterioides</name>
    <dbReference type="NCBI Taxonomy" id="53972"/>
    <lineage>
        <taxon>Bacteria</taxon>
        <taxon>Bacillati</taxon>
        <taxon>Actinomycetota</taxon>
        <taxon>Actinomycetes</taxon>
        <taxon>Mycobacteriales</taxon>
        <taxon>Nocardiaceae</taxon>
        <taxon>Rhodococcoides</taxon>
    </lineage>
</organism>
<comment type="catalytic activity">
    <reaction evidence="7">
        <text>aldehydo-D-ribose 5-phosphate + D-glyceraldehyde 3-phosphate + L-glutamine = pyridoxal 5'-phosphate + L-glutamate + phosphate + 3 H2O + H(+)</text>
        <dbReference type="Rhea" id="RHEA:31507"/>
        <dbReference type="ChEBI" id="CHEBI:15377"/>
        <dbReference type="ChEBI" id="CHEBI:15378"/>
        <dbReference type="ChEBI" id="CHEBI:29985"/>
        <dbReference type="ChEBI" id="CHEBI:43474"/>
        <dbReference type="ChEBI" id="CHEBI:58273"/>
        <dbReference type="ChEBI" id="CHEBI:58359"/>
        <dbReference type="ChEBI" id="CHEBI:59776"/>
        <dbReference type="ChEBI" id="CHEBI:597326"/>
        <dbReference type="EC" id="4.3.3.6"/>
    </reaction>
</comment>
<evidence type="ECO:0000256" key="3">
    <source>
        <dbReference type="ARBA" id="ARBA00022898"/>
    </source>
</evidence>
<comment type="function">
    <text evidence="7">Catalyzes the hydrolysis of glutamine to glutamate and ammonia as part of the biosynthesis of pyridoxal 5'-phosphate. The resulting ammonia molecule is channeled to the active site of PdxS.</text>
</comment>
<dbReference type="GO" id="GO:0036381">
    <property type="term" value="F:pyridoxal 5'-phosphate synthase (glutamine hydrolysing) activity"/>
    <property type="evidence" value="ECO:0007669"/>
    <property type="project" value="UniProtKB-EC"/>
</dbReference>
<accession>A0ABS2KSX0</accession>
<keyword evidence="2 7" id="KW-0378">Hydrolase</keyword>
<dbReference type="Proteomes" id="UP000703038">
    <property type="component" value="Unassembled WGS sequence"/>
</dbReference>
<gene>
    <name evidence="7" type="primary">pdxT</name>
    <name evidence="8" type="ORF">JOE42_001473</name>
</gene>
<evidence type="ECO:0000256" key="1">
    <source>
        <dbReference type="ARBA" id="ARBA00008345"/>
    </source>
</evidence>
<feature type="binding site" evidence="7">
    <location>
        <position position="110"/>
    </location>
    <ligand>
        <name>L-glutamine</name>
        <dbReference type="ChEBI" id="CHEBI:58359"/>
    </ligand>
</feature>
<dbReference type="RefSeq" id="WP_204867600.1">
    <property type="nucleotide sequence ID" value="NZ_JAFBBK010000001.1"/>
</dbReference>
<feature type="binding site" evidence="7">
    <location>
        <begin position="139"/>
        <end position="140"/>
    </location>
    <ligand>
        <name>L-glutamine</name>
        <dbReference type="ChEBI" id="CHEBI:58359"/>
    </ligand>
</feature>
<proteinExistence type="inferred from homology"/>
<dbReference type="PROSITE" id="PS51130">
    <property type="entry name" value="PDXT_SNO_2"/>
    <property type="match status" value="1"/>
</dbReference>
<dbReference type="HAMAP" id="MF_01615">
    <property type="entry name" value="PdxT"/>
    <property type="match status" value="1"/>
</dbReference>
<dbReference type="NCBIfam" id="TIGR03800">
    <property type="entry name" value="PLP_synth_Pdx2"/>
    <property type="match status" value="1"/>
</dbReference>
<dbReference type="EC" id="3.5.1.2" evidence="7"/>
<feature type="binding site" evidence="7">
    <location>
        <begin position="49"/>
        <end position="51"/>
    </location>
    <ligand>
        <name>L-glutamine</name>
        <dbReference type="ChEBI" id="CHEBI:58359"/>
    </ligand>
</feature>
<feature type="active site" description="Charge relay system" evidence="7">
    <location>
        <position position="180"/>
    </location>
</feature>
<comment type="similarity">
    <text evidence="1 7">Belongs to the glutaminase PdxT/SNO family.</text>
</comment>
<evidence type="ECO:0000256" key="2">
    <source>
        <dbReference type="ARBA" id="ARBA00022801"/>
    </source>
</evidence>
<keyword evidence="9" id="KW-1185">Reference proteome</keyword>
<evidence type="ECO:0000313" key="8">
    <source>
        <dbReference type="EMBL" id="MBM7414740.1"/>
    </source>
</evidence>
<sequence length="207" mass="21988">MTSPTIGVLALQGDVREHLEALTAAGASAVTVRRPEELAAVDGLVLPGGESTTMGKLLRIFDLLDPLRERLAAGMPAYGSCAGMILLASNILDTTPDAVHLNGLDITVRRNAFGRQVDSFETDLDVVRVGGEPMRAVFIRAPWVERVGDGVEVLATVPEGPAAGRVVAVRQGDVLATSFHPEVTGDRRVHALFADMVRERRTSSTPA</sequence>
<evidence type="ECO:0000313" key="9">
    <source>
        <dbReference type="Proteomes" id="UP000703038"/>
    </source>
</evidence>
<dbReference type="PANTHER" id="PTHR31559:SF0">
    <property type="entry name" value="PYRIDOXAL 5'-PHOSPHATE SYNTHASE SUBUNIT SNO1-RELATED"/>
    <property type="match status" value="1"/>
</dbReference>
<evidence type="ECO:0000256" key="7">
    <source>
        <dbReference type="HAMAP-Rule" id="MF_01615"/>
    </source>
</evidence>
<dbReference type="PANTHER" id="PTHR31559">
    <property type="entry name" value="PYRIDOXAL 5'-PHOSPHATE SYNTHASE SUBUNIT SNO"/>
    <property type="match status" value="1"/>
</dbReference>
<dbReference type="InterPro" id="IPR002161">
    <property type="entry name" value="PdxT/SNO"/>
</dbReference>
<dbReference type="SUPFAM" id="SSF52317">
    <property type="entry name" value="Class I glutamine amidotransferase-like"/>
    <property type="match status" value="1"/>
</dbReference>
<dbReference type="EC" id="4.3.3.6" evidence="7"/>